<name>A0ABP0F0T1_CLALP</name>
<dbReference type="CDD" id="cd00022">
    <property type="entry name" value="BIR"/>
    <property type="match status" value="2"/>
</dbReference>
<dbReference type="InterPro" id="IPR001370">
    <property type="entry name" value="BIR_rpt"/>
</dbReference>
<comment type="similarity">
    <text evidence="1">Belongs to the IAP family.</text>
</comment>
<keyword evidence="4" id="KW-0862">Zinc</keyword>
<dbReference type="Proteomes" id="UP001642483">
    <property type="component" value="Unassembled WGS sequence"/>
</dbReference>
<dbReference type="Gene3D" id="3.30.40.10">
    <property type="entry name" value="Zinc/RING finger domain, C3HC4 (zinc finger)"/>
    <property type="match status" value="1"/>
</dbReference>
<evidence type="ECO:0000256" key="4">
    <source>
        <dbReference type="ARBA" id="ARBA00022833"/>
    </source>
</evidence>
<organism evidence="7 8">
    <name type="scientific">Clavelina lepadiformis</name>
    <name type="common">Light-bulb sea squirt</name>
    <name type="synonym">Ascidia lepadiformis</name>
    <dbReference type="NCBI Taxonomy" id="159417"/>
    <lineage>
        <taxon>Eukaryota</taxon>
        <taxon>Metazoa</taxon>
        <taxon>Chordata</taxon>
        <taxon>Tunicata</taxon>
        <taxon>Ascidiacea</taxon>
        <taxon>Aplousobranchia</taxon>
        <taxon>Clavelinidae</taxon>
        <taxon>Clavelina</taxon>
    </lineage>
</organism>
<dbReference type="InterPro" id="IPR013083">
    <property type="entry name" value="Znf_RING/FYVE/PHD"/>
</dbReference>
<accession>A0ABP0F0T1</accession>
<feature type="domain" description="RING-type" evidence="6">
    <location>
        <begin position="590"/>
        <end position="625"/>
    </location>
</feature>
<keyword evidence="2" id="KW-0479">Metal-binding</keyword>
<protein>
    <recommendedName>
        <fullName evidence="6">RING-type domain-containing protein</fullName>
    </recommendedName>
</protein>
<evidence type="ECO:0000256" key="1">
    <source>
        <dbReference type="ARBA" id="ARBA00006672"/>
    </source>
</evidence>
<dbReference type="InterPro" id="IPR050784">
    <property type="entry name" value="IAP"/>
</dbReference>
<dbReference type="Pfam" id="PF13920">
    <property type="entry name" value="zf-C3HC4_3"/>
    <property type="match status" value="1"/>
</dbReference>
<dbReference type="PANTHER" id="PTHR10044:SF139">
    <property type="entry name" value="DEATH-ASSOCIATED INHIBITOR OF APOPTOSIS 2"/>
    <property type="match status" value="1"/>
</dbReference>
<dbReference type="Gene3D" id="1.10.1170.10">
    <property type="entry name" value="Inhibitor Of Apoptosis Protein (2mihbC-IAP-1), Chain A"/>
    <property type="match status" value="2"/>
</dbReference>
<dbReference type="PROSITE" id="PS50143">
    <property type="entry name" value="BIR_REPEAT_2"/>
    <property type="match status" value="2"/>
</dbReference>
<dbReference type="Pfam" id="PF00653">
    <property type="entry name" value="BIR"/>
    <property type="match status" value="2"/>
</dbReference>
<keyword evidence="3 5" id="KW-0863">Zinc-finger</keyword>
<dbReference type="SUPFAM" id="SSF57924">
    <property type="entry name" value="Inhibitor of apoptosis (IAP) repeat"/>
    <property type="match status" value="2"/>
</dbReference>
<gene>
    <name evidence="7" type="ORF">CVLEPA_LOCUS1421</name>
</gene>
<dbReference type="EMBL" id="CAWYQH010000001">
    <property type="protein sequence ID" value="CAK8672471.1"/>
    <property type="molecule type" value="Genomic_DNA"/>
</dbReference>
<evidence type="ECO:0000259" key="6">
    <source>
        <dbReference type="PROSITE" id="PS50089"/>
    </source>
</evidence>
<evidence type="ECO:0000313" key="8">
    <source>
        <dbReference type="Proteomes" id="UP001642483"/>
    </source>
</evidence>
<dbReference type="InterPro" id="IPR001841">
    <property type="entry name" value="Znf_RING"/>
</dbReference>
<dbReference type="Gene3D" id="1.10.8.10">
    <property type="entry name" value="DNA helicase RuvA subunit, C-terminal domain"/>
    <property type="match status" value="1"/>
</dbReference>
<proteinExistence type="inferred from homology"/>
<sequence length="637" mass="72814">MSANIAYTAVVKEIVHPVKFAVDNAGVWLRELLEVLISDNCSFACITDRLLDFQKNVLFHCKSCFKESNISDETDAMILTKVGVYLAYFTSIATTDKIVGNLQNIKLLACVSVFLSPRNCTIRKLLCTDRGLDWFATKTNIVKGAVKRLSRENPKEMKHIYLMLCALELEDVRLQRAVERCLFSSLPVFANICHSVEEAYWNTMPCQNTAGTGANQRKRDPPGQCSVYIPPGDPMKESYRLATFIQFPRTSAANPHDLAKISFYYTGYKDRVKCFSCGLCVENWMHGDDVQSPRWHKDDCQRMRGEECGNIPIADVMAQFAGQGRQTERTRIVELQNSFPCLYPVSPHMRNEDSRFETFDHRWPQSRVRATPRQIAKAGFFFFGERDRVKCWYCNGGLQNWDPDDEPWSEHAKWFPTCELLLQHKGPDFVHRMVSLFPNLPRPVLRGPFNVPPSGSRGRGQKQSLSSVIDPQVKSVCSQLNEAMKSTTVENAKVMGFDYRKIRRLIKRRLENHIGLYSSVESLVEDLIQYPPCHHSGSNAKTIQNNHKVQSLKLNGARNKPDEKENAATLLRTTVSVEARIQELQEERKCKIYLDQMADVVFVPCGHLCSCTECTQALRKCPICRMKIEKYIHTYFS</sequence>
<evidence type="ECO:0000256" key="5">
    <source>
        <dbReference type="PROSITE-ProRule" id="PRU00175"/>
    </source>
</evidence>
<dbReference type="PANTHER" id="PTHR10044">
    <property type="entry name" value="INHIBITOR OF APOPTOSIS"/>
    <property type="match status" value="1"/>
</dbReference>
<evidence type="ECO:0000256" key="3">
    <source>
        <dbReference type="ARBA" id="ARBA00022771"/>
    </source>
</evidence>
<comment type="caution">
    <text evidence="7">The sequence shown here is derived from an EMBL/GenBank/DDBJ whole genome shotgun (WGS) entry which is preliminary data.</text>
</comment>
<reference evidence="7 8" key="1">
    <citation type="submission" date="2024-02" db="EMBL/GenBank/DDBJ databases">
        <authorList>
            <person name="Daric V."/>
            <person name="Darras S."/>
        </authorList>
    </citation>
    <scope>NUCLEOTIDE SEQUENCE [LARGE SCALE GENOMIC DNA]</scope>
</reference>
<dbReference type="PROSITE" id="PS01282">
    <property type="entry name" value="BIR_REPEAT_1"/>
    <property type="match status" value="1"/>
</dbReference>
<dbReference type="PROSITE" id="PS50089">
    <property type="entry name" value="ZF_RING_2"/>
    <property type="match status" value="1"/>
</dbReference>
<evidence type="ECO:0000313" key="7">
    <source>
        <dbReference type="EMBL" id="CAK8672471.1"/>
    </source>
</evidence>
<keyword evidence="8" id="KW-1185">Reference proteome</keyword>
<dbReference type="SMART" id="SM00238">
    <property type="entry name" value="BIR"/>
    <property type="match status" value="2"/>
</dbReference>
<evidence type="ECO:0000256" key="2">
    <source>
        <dbReference type="ARBA" id="ARBA00022723"/>
    </source>
</evidence>